<feature type="domain" description="Clp ATPase C-terminal" evidence="8">
    <location>
        <begin position="830"/>
        <end position="918"/>
    </location>
</feature>
<sequence length="924" mass="104941">MPEKQTLSNSSLNFINCPTCLGRGVLNNKFCPECLGISVLGLTGRQVLYWGKKINQQQITQDKFLQFVRILINLSLLLFGALGLILLGWQILILLEKEIFLLNILQEKNIFLLIFWLTLGTDCYLFYRFNRDLEKNKNLPKKIYYEDKLPTQPLISWSEIKKIPKEKQIDVSQYFITEATESVVKAWQLTHKYQDATTTPIHLFISLLGYPPIQMIFSRLGVPFANLKNHISHSLARQIPNEGSPVVLNRQILEITYQAYFLAYQLKQKKVDLTELLEVLAMQENEVKELLSDLNIDTNKIINVTAWLRVRRQLVENWRRFRQKAILRPKNTMNRAMTAVATPILNVFSQDLTLYAKAGYFAPCIGRQQEINEIFNIMASGTRRLALLIGQPGVGKNTIIEGIAQKMVEEDVPKFLQDRRLVTLEVAKLVSGVNPSQAQERLLMILSEIKRSGNIILFIDNIHNLTGMAAGRQGSIDLADVLAQTLSHNTILTLATSTPTDYHHYLENKSSLDNVFEKIEIREVSGNEAIQILEAKAGTFEGQNQIFFSYDAIAKTVELSNRYFHERYLPEKALEILQQAAVKIRQEKGKNSLITGNDVALIISEKTHIPLADITQEESEKLLNLEAKIHQRLINQKEAVEMVASSLRRARAEMRDQTRPIVNLLFLGPTGVGKTELAKTVAEVYFGHEKNMIRLDMSEYQDKPSLNRLIGAPLGYANTDDGFLTESVRKNPFSLVLLDEIEKAHPDILNIFLQIMDDGRLTDNSGRTIDFTNTIIIATSNAGTGFIQEKVKQNIEISEIKKQLIENQLPQYFRPEFLNRFDGIIVFKPLGLEEVKQITKLMLDKVGKNLEEKGISLQVEPNAINELAQAGFDPQFGARPLRRVIQQKVQDKLANLILSGEATRRDQVVLAGADKINIMKAKKI</sequence>
<dbReference type="Gene3D" id="3.40.50.300">
    <property type="entry name" value="P-loop containing nucleotide triphosphate hydrolases"/>
    <property type="match status" value="2"/>
</dbReference>
<dbReference type="PRINTS" id="PR00300">
    <property type="entry name" value="CLPPROTEASEA"/>
</dbReference>
<dbReference type="EMBL" id="MHIB01000030">
    <property type="protein sequence ID" value="OGY43774.1"/>
    <property type="molecule type" value="Genomic_DNA"/>
</dbReference>
<dbReference type="InterPro" id="IPR036628">
    <property type="entry name" value="Clp_N_dom_sf"/>
</dbReference>
<dbReference type="AlphaFoldDB" id="A0A1G1XUX3"/>
<dbReference type="Pfam" id="PF17871">
    <property type="entry name" value="AAA_lid_9"/>
    <property type="match status" value="1"/>
</dbReference>
<dbReference type="CDD" id="cd00009">
    <property type="entry name" value="AAA"/>
    <property type="match status" value="1"/>
</dbReference>
<keyword evidence="6" id="KW-0472">Membrane</keyword>
<evidence type="ECO:0000259" key="7">
    <source>
        <dbReference type="SMART" id="SM00382"/>
    </source>
</evidence>
<evidence type="ECO:0000256" key="3">
    <source>
        <dbReference type="ARBA" id="ARBA00022840"/>
    </source>
</evidence>
<dbReference type="Pfam" id="PF02861">
    <property type="entry name" value="Clp_N"/>
    <property type="match status" value="1"/>
</dbReference>
<dbReference type="InterPro" id="IPR003593">
    <property type="entry name" value="AAA+_ATPase"/>
</dbReference>
<dbReference type="Gene3D" id="1.10.8.60">
    <property type="match status" value="2"/>
</dbReference>
<dbReference type="Proteomes" id="UP000178930">
    <property type="component" value="Unassembled WGS sequence"/>
</dbReference>
<evidence type="ECO:0000256" key="1">
    <source>
        <dbReference type="ARBA" id="ARBA00022737"/>
    </source>
</evidence>
<keyword evidence="5" id="KW-0175">Coiled coil</keyword>
<dbReference type="PANTHER" id="PTHR11638">
    <property type="entry name" value="ATP-DEPENDENT CLP PROTEASE"/>
    <property type="match status" value="1"/>
</dbReference>
<dbReference type="PANTHER" id="PTHR11638:SF18">
    <property type="entry name" value="HEAT SHOCK PROTEIN 104"/>
    <property type="match status" value="1"/>
</dbReference>
<dbReference type="InterPro" id="IPR004176">
    <property type="entry name" value="Clp_R_N"/>
</dbReference>
<dbReference type="InterPro" id="IPR019489">
    <property type="entry name" value="Clp_ATPase_C"/>
</dbReference>
<evidence type="ECO:0000256" key="5">
    <source>
        <dbReference type="SAM" id="Coils"/>
    </source>
</evidence>
<dbReference type="SUPFAM" id="SSF52540">
    <property type="entry name" value="P-loop containing nucleoside triphosphate hydrolases"/>
    <property type="match status" value="2"/>
</dbReference>
<dbReference type="Pfam" id="PF07724">
    <property type="entry name" value="AAA_2"/>
    <property type="match status" value="1"/>
</dbReference>
<keyword evidence="6" id="KW-1133">Transmembrane helix</keyword>
<evidence type="ECO:0000256" key="6">
    <source>
        <dbReference type="SAM" id="Phobius"/>
    </source>
</evidence>
<reference evidence="9 10" key="1">
    <citation type="journal article" date="2016" name="Nat. Commun.">
        <title>Thousands of microbial genomes shed light on interconnected biogeochemical processes in an aquifer system.</title>
        <authorList>
            <person name="Anantharaman K."/>
            <person name="Brown C.T."/>
            <person name="Hug L.A."/>
            <person name="Sharon I."/>
            <person name="Castelle C.J."/>
            <person name="Probst A.J."/>
            <person name="Thomas B.C."/>
            <person name="Singh A."/>
            <person name="Wilkins M.J."/>
            <person name="Karaoz U."/>
            <person name="Brodie E.L."/>
            <person name="Williams K.H."/>
            <person name="Hubbard S.S."/>
            <person name="Banfield J.F."/>
        </authorList>
    </citation>
    <scope>NUCLEOTIDE SEQUENCE [LARGE SCALE GENOMIC DNA]</scope>
</reference>
<dbReference type="FunFam" id="3.40.50.300:FF:000025">
    <property type="entry name" value="ATP-dependent Clp protease subunit"/>
    <property type="match status" value="1"/>
</dbReference>
<feature type="domain" description="AAA+ ATPase" evidence="7">
    <location>
        <begin position="660"/>
        <end position="831"/>
    </location>
</feature>
<gene>
    <name evidence="9" type="ORF">A2729_00815</name>
</gene>
<comment type="caution">
    <text evidence="9">The sequence shown here is derived from an EMBL/GenBank/DDBJ whole genome shotgun (WGS) entry which is preliminary data.</text>
</comment>
<dbReference type="SMART" id="SM00382">
    <property type="entry name" value="AAA"/>
    <property type="match status" value="2"/>
</dbReference>
<dbReference type="Pfam" id="PF10431">
    <property type="entry name" value="ClpB_D2-small"/>
    <property type="match status" value="1"/>
</dbReference>
<dbReference type="GO" id="GO:0034605">
    <property type="term" value="P:cellular response to heat"/>
    <property type="evidence" value="ECO:0007669"/>
    <property type="project" value="TreeGrafter"/>
</dbReference>
<dbReference type="SMART" id="SM01086">
    <property type="entry name" value="ClpB_D2-small"/>
    <property type="match status" value="1"/>
</dbReference>
<keyword evidence="1" id="KW-0677">Repeat</keyword>
<organism evidence="9 10">
    <name type="scientific">Candidatus Buchananbacteria bacterium RIFCSPHIGHO2_01_FULL_39_14</name>
    <dbReference type="NCBI Taxonomy" id="1797532"/>
    <lineage>
        <taxon>Bacteria</taxon>
        <taxon>Candidatus Buchananiibacteriota</taxon>
    </lineage>
</organism>
<evidence type="ECO:0000313" key="9">
    <source>
        <dbReference type="EMBL" id="OGY43774.1"/>
    </source>
</evidence>
<feature type="domain" description="AAA+ ATPase" evidence="7">
    <location>
        <begin position="382"/>
        <end position="510"/>
    </location>
</feature>
<keyword evidence="3" id="KW-0067">ATP-binding</keyword>
<dbReference type="GO" id="GO:0005737">
    <property type="term" value="C:cytoplasm"/>
    <property type="evidence" value="ECO:0007669"/>
    <property type="project" value="TreeGrafter"/>
</dbReference>
<accession>A0A1G1XUX3</accession>
<dbReference type="GO" id="GO:0005524">
    <property type="term" value="F:ATP binding"/>
    <property type="evidence" value="ECO:0007669"/>
    <property type="project" value="UniProtKB-KW"/>
</dbReference>
<keyword evidence="6" id="KW-0812">Transmembrane</keyword>
<dbReference type="Gene3D" id="1.10.1780.10">
    <property type="entry name" value="Clp, N-terminal domain"/>
    <property type="match status" value="1"/>
</dbReference>
<dbReference type="InterPro" id="IPR041546">
    <property type="entry name" value="ClpA/ClpB_AAA_lid"/>
</dbReference>
<dbReference type="STRING" id="1797532.A2729_00815"/>
<evidence type="ECO:0000256" key="4">
    <source>
        <dbReference type="ARBA" id="ARBA00023186"/>
    </source>
</evidence>
<dbReference type="SUPFAM" id="SSF81923">
    <property type="entry name" value="Double Clp-N motif"/>
    <property type="match status" value="1"/>
</dbReference>
<evidence type="ECO:0000259" key="8">
    <source>
        <dbReference type="SMART" id="SM01086"/>
    </source>
</evidence>
<evidence type="ECO:0000256" key="2">
    <source>
        <dbReference type="ARBA" id="ARBA00022741"/>
    </source>
</evidence>
<feature type="transmembrane region" description="Helical" evidence="6">
    <location>
        <begin position="70"/>
        <end position="95"/>
    </location>
</feature>
<evidence type="ECO:0008006" key="11">
    <source>
        <dbReference type="Google" id="ProtNLM"/>
    </source>
</evidence>
<protein>
    <recommendedName>
        <fullName evidence="11">Clp R domain-containing protein</fullName>
    </recommendedName>
</protein>
<feature type="coiled-coil region" evidence="5">
    <location>
        <begin position="266"/>
        <end position="293"/>
    </location>
</feature>
<evidence type="ECO:0000313" key="10">
    <source>
        <dbReference type="Proteomes" id="UP000178930"/>
    </source>
</evidence>
<dbReference type="InterPro" id="IPR050130">
    <property type="entry name" value="ClpA_ClpB"/>
</dbReference>
<name>A0A1G1XUX3_9BACT</name>
<proteinExistence type="predicted"/>
<dbReference type="GO" id="GO:0016887">
    <property type="term" value="F:ATP hydrolysis activity"/>
    <property type="evidence" value="ECO:0007669"/>
    <property type="project" value="InterPro"/>
</dbReference>
<dbReference type="Pfam" id="PF00004">
    <property type="entry name" value="AAA"/>
    <property type="match status" value="1"/>
</dbReference>
<keyword evidence="2" id="KW-0547">Nucleotide-binding</keyword>
<dbReference type="InterPro" id="IPR001270">
    <property type="entry name" value="ClpA/B"/>
</dbReference>
<dbReference type="InterPro" id="IPR003959">
    <property type="entry name" value="ATPase_AAA_core"/>
</dbReference>
<keyword evidence="4" id="KW-0143">Chaperone</keyword>
<dbReference type="InterPro" id="IPR027417">
    <property type="entry name" value="P-loop_NTPase"/>
</dbReference>
<dbReference type="CDD" id="cd19499">
    <property type="entry name" value="RecA-like_ClpB_Hsp104-like"/>
    <property type="match status" value="1"/>
</dbReference>